<feature type="region of interest" description="Disordered" evidence="2">
    <location>
        <begin position="183"/>
        <end position="202"/>
    </location>
</feature>
<proteinExistence type="predicted"/>
<evidence type="ECO:0000313" key="3">
    <source>
        <dbReference type="EMBL" id="EUN23611.1"/>
    </source>
</evidence>
<dbReference type="HOGENOM" id="CLU_1354393_0_0_1"/>
<accession>W7E662</accession>
<keyword evidence="1" id="KW-0175">Coiled coil</keyword>
<dbReference type="OrthoDB" id="3776557at2759"/>
<sequence>MYQHLQLAQSEIGNTRQQILAIEKELQQERKASELFNQQFIKLQECHDKLLKEYKSCARVQEDLNKSTTESQMFADKVARRAESLLNNSQANLVRGDIESSQNSQSISKIILESAKNALLMQEISSQHSENNDFAKLRYVMDQNVDFQYHNIELSEKIKTLSQQVKDRKNKVASLNKALEIATEDEQQKKSRREKSLARKNQ</sequence>
<organism evidence="3 4">
    <name type="scientific">Bipolaris victoriae (strain FI3)</name>
    <name type="common">Victoria blight of oats agent</name>
    <name type="synonym">Cochliobolus victoriae</name>
    <dbReference type="NCBI Taxonomy" id="930091"/>
    <lineage>
        <taxon>Eukaryota</taxon>
        <taxon>Fungi</taxon>
        <taxon>Dikarya</taxon>
        <taxon>Ascomycota</taxon>
        <taxon>Pezizomycotina</taxon>
        <taxon>Dothideomycetes</taxon>
        <taxon>Pleosporomycetidae</taxon>
        <taxon>Pleosporales</taxon>
        <taxon>Pleosporineae</taxon>
        <taxon>Pleosporaceae</taxon>
        <taxon>Bipolaris</taxon>
    </lineage>
</organism>
<dbReference type="GeneID" id="26254347"/>
<name>W7E662_BIPV3</name>
<protein>
    <submittedName>
        <fullName evidence="3">Uncharacterized protein</fullName>
    </submittedName>
</protein>
<evidence type="ECO:0000256" key="2">
    <source>
        <dbReference type="SAM" id="MobiDB-lite"/>
    </source>
</evidence>
<feature type="coiled-coil region" evidence="1">
    <location>
        <begin position="5"/>
        <end position="32"/>
    </location>
</feature>
<keyword evidence="4" id="KW-1185">Reference proteome</keyword>
<dbReference type="AlphaFoldDB" id="W7E662"/>
<reference evidence="3 4" key="1">
    <citation type="journal article" date="2013" name="PLoS Genet.">
        <title>Comparative genome structure, secondary metabolite, and effector coding capacity across Cochliobolus pathogens.</title>
        <authorList>
            <person name="Condon B.J."/>
            <person name="Leng Y."/>
            <person name="Wu D."/>
            <person name="Bushley K.E."/>
            <person name="Ohm R.A."/>
            <person name="Otillar R."/>
            <person name="Martin J."/>
            <person name="Schackwitz W."/>
            <person name="Grimwood J."/>
            <person name="MohdZainudin N."/>
            <person name="Xue C."/>
            <person name="Wang R."/>
            <person name="Manning V.A."/>
            <person name="Dhillon B."/>
            <person name="Tu Z.J."/>
            <person name="Steffenson B.J."/>
            <person name="Salamov A."/>
            <person name="Sun H."/>
            <person name="Lowry S."/>
            <person name="LaButti K."/>
            <person name="Han J."/>
            <person name="Copeland A."/>
            <person name="Lindquist E."/>
            <person name="Barry K."/>
            <person name="Schmutz J."/>
            <person name="Baker S.E."/>
            <person name="Ciuffetti L.M."/>
            <person name="Grigoriev I.V."/>
            <person name="Zhong S."/>
            <person name="Turgeon B.G."/>
        </authorList>
    </citation>
    <scope>NUCLEOTIDE SEQUENCE [LARGE SCALE GENOMIC DNA]</scope>
    <source>
        <strain evidence="3 4">FI3</strain>
    </source>
</reference>
<feature type="compositionally biased region" description="Basic and acidic residues" evidence="2">
    <location>
        <begin position="186"/>
        <end position="202"/>
    </location>
</feature>
<dbReference type="Proteomes" id="UP000054337">
    <property type="component" value="Unassembled WGS sequence"/>
</dbReference>
<dbReference type="EMBL" id="KI968783">
    <property type="protein sequence ID" value="EUN23611.1"/>
    <property type="molecule type" value="Genomic_DNA"/>
</dbReference>
<evidence type="ECO:0000313" key="4">
    <source>
        <dbReference type="Proteomes" id="UP000054337"/>
    </source>
</evidence>
<dbReference type="RefSeq" id="XP_014553188.1">
    <property type="nucleotide sequence ID" value="XM_014697702.1"/>
</dbReference>
<gene>
    <name evidence="3" type="ORF">COCVIDRAFT_29559</name>
</gene>
<evidence type="ECO:0000256" key="1">
    <source>
        <dbReference type="SAM" id="Coils"/>
    </source>
</evidence>